<feature type="transmembrane region" description="Helical" evidence="1">
    <location>
        <begin position="69"/>
        <end position="87"/>
    </location>
</feature>
<keyword evidence="1" id="KW-0812">Transmembrane</keyword>
<dbReference type="OMA" id="CIKLNCD"/>
<comment type="caution">
    <text evidence="2">The sequence shown here is derived from an EMBL/GenBank/DDBJ whole genome shotgun (WGS) entry which is preliminary data.</text>
</comment>
<keyword evidence="3" id="KW-1185">Reference proteome</keyword>
<gene>
    <name evidence="2" type="ORF">PPRIM_AZ9-3.1.T1240071</name>
</gene>
<evidence type="ECO:0000313" key="2">
    <source>
        <dbReference type="EMBL" id="CAD8104567.1"/>
    </source>
</evidence>
<sequence>MQCSSPEEASMCKSLCCNKFHQCSQYQSECSIFSDNHCIKLNCDTCCMLQDNQHFCGTYVQCSKYFDLFYFWCLIILGLLLVVLLIIKLRTKFMTARMIRIHQAFAKFNKKTTTI</sequence>
<accession>A0A8S1PMQ6</accession>
<protein>
    <submittedName>
        <fullName evidence="2">Uncharacterized protein</fullName>
    </submittedName>
</protein>
<keyword evidence="1" id="KW-0472">Membrane</keyword>
<dbReference type="AlphaFoldDB" id="A0A8S1PMQ6"/>
<organism evidence="2 3">
    <name type="scientific">Paramecium primaurelia</name>
    <dbReference type="NCBI Taxonomy" id="5886"/>
    <lineage>
        <taxon>Eukaryota</taxon>
        <taxon>Sar</taxon>
        <taxon>Alveolata</taxon>
        <taxon>Ciliophora</taxon>
        <taxon>Intramacronucleata</taxon>
        <taxon>Oligohymenophorea</taxon>
        <taxon>Peniculida</taxon>
        <taxon>Parameciidae</taxon>
        <taxon>Paramecium</taxon>
    </lineage>
</organism>
<reference evidence="2" key="1">
    <citation type="submission" date="2021-01" db="EMBL/GenBank/DDBJ databases">
        <authorList>
            <consortium name="Genoscope - CEA"/>
            <person name="William W."/>
        </authorList>
    </citation>
    <scope>NUCLEOTIDE SEQUENCE</scope>
</reference>
<evidence type="ECO:0000313" key="3">
    <source>
        <dbReference type="Proteomes" id="UP000688137"/>
    </source>
</evidence>
<dbReference type="EMBL" id="CAJJDM010000127">
    <property type="protein sequence ID" value="CAD8104567.1"/>
    <property type="molecule type" value="Genomic_DNA"/>
</dbReference>
<name>A0A8S1PMQ6_PARPR</name>
<proteinExistence type="predicted"/>
<keyword evidence="1" id="KW-1133">Transmembrane helix</keyword>
<dbReference type="Proteomes" id="UP000688137">
    <property type="component" value="Unassembled WGS sequence"/>
</dbReference>
<evidence type="ECO:0000256" key="1">
    <source>
        <dbReference type="SAM" id="Phobius"/>
    </source>
</evidence>